<keyword evidence="5" id="KW-0539">Nucleus</keyword>
<keyword evidence="3" id="KW-0238">DNA-binding</keyword>
<keyword evidence="2" id="KW-0805">Transcription regulation</keyword>
<evidence type="ECO:0000313" key="8">
    <source>
        <dbReference type="EMBL" id="CAI9105632.1"/>
    </source>
</evidence>
<reference evidence="8" key="1">
    <citation type="submission" date="2023-03" db="EMBL/GenBank/DDBJ databases">
        <authorList>
            <person name="Julca I."/>
        </authorList>
    </citation>
    <scope>NUCLEOTIDE SEQUENCE</scope>
</reference>
<name>A0AAV1DFM9_OLDCO</name>
<feature type="region of interest" description="Disordered" evidence="6">
    <location>
        <begin position="167"/>
        <end position="202"/>
    </location>
</feature>
<feature type="compositionally biased region" description="Polar residues" evidence="6">
    <location>
        <begin position="190"/>
        <end position="202"/>
    </location>
</feature>
<organism evidence="8 9">
    <name type="scientific">Oldenlandia corymbosa var. corymbosa</name>
    <dbReference type="NCBI Taxonomy" id="529605"/>
    <lineage>
        <taxon>Eukaryota</taxon>
        <taxon>Viridiplantae</taxon>
        <taxon>Streptophyta</taxon>
        <taxon>Embryophyta</taxon>
        <taxon>Tracheophyta</taxon>
        <taxon>Spermatophyta</taxon>
        <taxon>Magnoliopsida</taxon>
        <taxon>eudicotyledons</taxon>
        <taxon>Gunneridae</taxon>
        <taxon>Pentapetalae</taxon>
        <taxon>asterids</taxon>
        <taxon>lamiids</taxon>
        <taxon>Gentianales</taxon>
        <taxon>Rubiaceae</taxon>
        <taxon>Rubioideae</taxon>
        <taxon>Spermacoceae</taxon>
        <taxon>Hedyotis-Oldenlandia complex</taxon>
        <taxon>Oldenlandia</taxon>
    </lineage>
</organism>
<evidence type="ECO:0000256" key="6">
    <source>
        <dbReference type="SAM" id="MobiDB-lite"/>
    </source>
</evidence>
<dbReference type="SUPFAM" id="SSF101936">
    <property type="entry name" value="DNA-binding pseudobarrel domain"/>
    <property type="match status" value="1"/>
</dbReference>
<comment type="subcellular location">
    <subcellularLocation>
        <location evidence="1">Nucleus</location>
    </subcellularLocation>
</comment>
<dbReference type="Pfam" id="PF02362">
    <property type="entry name" value="B3"/>
    <property type="match status" value="1"/>
</dbReference>
<keyword evidence="9" id="KW-1185">Reference proteome</keyword>
<evidence type="ECO:0000256" key="4">
    <source>
        <dbReference type="ARBA" id="ARBA00023163"/>
    </source>
</evidence>
<dbReference type="CDD" id="cd10017">
    <property type="entry name" value="B3_DNA"/>
    <property type="match status" value="1"/>
</dbReference>
<feature type="domain" description="TF-B3" evidence="7">
    <location>
        <begin position="21"/>
        <end position="117"/>
    </location>
</feature>
<dbReference type="GO" id="GO:0005634">
    <property type="term" value="C:nucleus"/>
    <property type="evidence" value="ECO:0007669"/>
    <property type="project" value="UniProtKB-SubCell"/>
</dbReference>
<gene>
    <name evidence="8" type="ORF">OLC1_LOCUS14286</name>
</gene>
<accession>A0AAV1DFM9</accession>
<evidence type="ECO:0000256" key="5">
    <source>
        <dbReference type="ARBA" id="ARBA00023242"/>
    </source>
</evidence>
<dbReference type="PANTHER" id="PTHR31920:SF132">
    <property type="entry name" value="TF-B3 DOMAIN-CONTAINING PROTEIN"/>
    <property type="match status" value="1"/>
</dbReference>
<dbReference type="EMBL" id="OX459122">
    <property type="protein sequence ID" value="CAI9105632.1"/>
    <property type="molecule type" value="Genomic_DNA"/>
</dbReference>
<dbReference type="Proteomes" id="UP001161247">
    <property type="component" value="Chromosome 5"/>
</dbReference>
<dbReference type="InterPro" id="IPR050655">
    <property type="entry name" value="Plant_B3_domain"/>
</dbReference>
<evidence type="ECO:0000259" key="7">
    <source>
        <dbReference type="PROSITE" id="PS50863"/>
    </source>
</evidence>
<proteinExistence type="predicted"/>
<dbReference type="SMART" id="SM01019">
    <property type="entry name" value="B3"/>
    <property type="match status" value="1"/>
</dbReference>
<evidence type="ECO:0000313" key="9">
    <source>
        <dbReference type="Proteomes" id="UP001161247"/>
    </source>
</evidence>
<dbReference type="InterPro" id="IPR015300">
    <property type="entry name" value="DNA-bd_pseudobarrel_sf"/>
</dbReference>
<evidence type="ECO:0000256" key="3">
    <source>
        <dbReference type="ARBA" id="ARBA00023125"/>
    </source>
</evidence>
<evidence type="ECO:0000256" key="1">
    <source>
        <dbReference type="ARBA" id="ARBA00004123"/>
    </source>
</evidence>
<dbReference type="InterPro" id="IPR003340">
    <property type="entry name" value="B3_DNA-bd"/>
</dbReference>
<keyword evidence="4" id="KW-0804">Transcription</keyword>
<dbReference type="GO" id="GO:0003677">
    <property type="term" value="F:DNA binding"/>
    <property type="evidence" value="ECO:0007669"/>
    <property type="project" value="UniProtKB-KW"/>
</dbReference>
<sequence>MSKSSLSKNVSSEIYEELQHPSFFKIIRGGFNVEKVKIPPPFWKSKKRTLPSGGAAVILNGPFGGSWKVQLSHSDQGTFLTEGWKKFYEDHGLVENDFLEFVQSGDSTLNVRIFNDTGVEKIKGPADNHVIIIDDDNDDVVVPKPPVVEVPIVKRKRGRPRKITVADNSLPIAPHSSSNPSELALEGPTKTDQQDVATTSNKQVFLSRKAKILSQYAESLRDDHQNS</sequence>
<dbReference type="PANTHER" id="PTHR31920">
    <property type="entry name" value="B3 DOMAIN-CONTAINING"/>
    <property type="match status" value="1"/>
</dbReference>
<protein>
    <submittedName>
        <fullName evidence="8">OLC1v1004602C1</fullName>
    </submittedName>
</protein>
<dbReference type="PROSITE" id="PS50863">
    <property type="entry name" value="B3"/>
    <property type="match status" value="1"/>
</dbReference>
<evidence type="ECO:0000256" key="2">
    <source>
        <dbReference type="ARBA" id="ARBA00023015"/>
    </source>
</evidence>
<dbReference type="Gene3D" id="2.40.330.10">
    <property type="entry name" value="DNA-binding pseudobarrel domain"/>
    <property type="match status" value="1"/>
</dbReference>
<dbReference type="AlphaFoldDB" id="A0AAV1DFM9"/>